<accession>T0HIN7</accession>
<proteinExistence type="predicted"/>
<dbReference type="RefSeq" id="WP_021227365.1">
    <property type="nucleotide sequence ID" value="NZ_ATDP01000101.1"/>
</dbReference>
<dbReference type="GO" id="GO:0009279">
    <property type="term" value="C:cell outer membrane"/>
    <property type="evidence" value="ECO:0007669"/>
    <property type="project" value="UniProtKB-SubCell"/>
</dbReference>
<evidence type="ECO:0000313" key="5">
    <source>
        <dbReference type="Proteomes" id="UP000015531"/>
    </source>
</evidence>
<dbReference type="InterPro" id="IPR036942">
    <property type="entry name" value="Beta-barrel_TonB_sf"/>
</dbReference>
<protein>
    <submittedName>
        <fullName evidence="4">Uncharacterized protein</fullName>
    </submittedName>
</protein>
<keyword evidence="2" id="KW-0472">Membrane</keyword>
<name>T0HIN7_9SPHN</name>
<comment type="subcellular location">
    <subcellularLocation>
        <location evidence="1">Cell outer membrane</location>
    </subcellularLocation>
</comment>
<keyword evidence="5" id="KW-1185">Reference proteome</keyword>
<dbReference type="Proteomes" id="UP000015531">
    <property type="component" value="Unassembled WGS sequence"/>
</dbReference>
<evidence type="ECO:0000313" key="4">
    <source>
        <dbReference type="EMBL" id="EQB12867.1"/>
    </source>
</evidence>
<comment type="caution">
    <text evidence="4">The sequence shown here is derived from an EMBL/GenBank/DDBJ whole genome shotgun (WGS) entry which is preliminary data.</text>
</comment>
<evidence type="ECO:0000256" key="3">
    <source>
        <dbReference type="ARBA" id="ARBA00023237"/>
    </source>
</evidence>
<reference evidence="4 5" key="1">
    <citation type="journal article" date="2013" name="Genome Announc.">
        <title>Draft Genome Sequence of Sphingobium lactosutens Strain DS20T, Isolated from a Hexachlorocyclohexane Dumpsite.</title>
        <authorList>
            <person name="Kumar R."/>
            <person name="Dwivedi V."/>
            <person name="Negi V."/>
            <person name="Khurana J.P."/>
            <person name="Lal R."/>
        </authorList>
    </citation>
    <scope>NUCLEOTIDE SEQUENCE [LARGE SCALE GENOMIC DNA]</scope>
    <source>
        <strain evidence="4 5">DS20</strain>
    </source>
</reference>
<dbReference type="Gene3D" id="2.40.170.20">
    <property type="entry name" value="TonB-dependent receptor, beta-barrel domain"/>
    <property type="match status" value="1"/>
</dbReference>
<keyword evidence="3" id="KW-0998">Cell outer membrane</keyword>
<dbReference type="EMBL" id="ATDP01000101">
    <property type="protein sequence ID" value="EQB12867.1"/>
    <property type="molecule type" value="Genomic_DNA"/>
</dbReference>
<sequence>MFERLPFSQQPSHWLVDGAITIAASNHKWSLTGYVNNVFDRRVFNLSQYNGISGQTTASFNPPRTYGVRLDFDF</sequence>
<gene>
    <name evidence="4" type="ORF">RLDS_19010</name>
</gene>
<dbReference type="SUPFAM" id="SSF56935">
    <property type="entry name" value="Porins"/>
    <property type="match status" value="1"/>
</dbReference>
<evidence type="ECO:0000256" key="1">
    <source>
        <dbReference type="ARBA" id="ARBA00004442"/>
    </source>
</evidence>
<organism evidence="4 5">
    <name type="scientific">Sphingobium lactosutens DS20</name>
    <dbReference type="NCBI Taxonomy" id="1331060"/>
    <lineage>
        <taxon>Bacteria</taxon>
        <taxon>Pseudomonadati</taxon>
        <taxon>Pseudomonadota</taxon>
        <taxon>Alphaproteobacteria</taxon>
        <taxon>Sphingomonadales</taxon>
        <taxon>Sphingomonadaceae</taxon>
        <taxon>Sphingobium</taxon>
    </lineage>
</organism>
<dbReference type="PATRIC" id="fig|1331060.3.peg.3671"/>
<evidence type="ECO:0000256" key="2">
    <source>
        <dbReference type="ARBA" id="ARBA00023136"/>
    </source>
</evidence>
<dbReference type="AlphaFoldDB" id="T0HIN7"/>